<reference evidence="3 4" key="1">
    <citation type="submission" date="2017-03" db="EMBL/GenBank/DDBJ databases">
        <title>Lifting the veil on microbial sulfur biogeochemistry in mining wastewaters.</title>
        <authorList>
            <person name="Kantor R.S."/>
            <person name="Colenbrander Nelson T."/>
            <person name="Marshall S."/>
            <person name="Bennett D."/>
            <person name="Apte S."/>
            <person name="Camacho D."/>
            <person name="Thomas B.C."/>
            <person name="Warren L.A."/>
            <person name="Banfield J.F."/>
        </authorList>
    </citation>
    <scope>NUCLEOTIDE SEQUENCE [LARGE SCALE GENOMIC DNA]</scope>
    <source>
        <strain evidence="3">32-67-7</strain>
    </source>
</reference>
<accession>A0A258D9G3</accession>
<evidence type="ECO:0000313" key="3">
    <source>
        <dbReference type="EMBL" id="OYX04409.1"/>
    </source>
</evidence>
<gene>
    <name evidence="3" type="ORF">B7Z12_06660</name>
</gene>
<organism evidence="3 4">
    <name type="scientific">Caulobacter vibrioides</name>
    <name type="common">Caulobacter crescentus</name>
    <dbReference type="NCBI Taxonomy" id="155892"/>
    <lineage>
        <taxon>Bacteria</taxon>
        <taxon>Pseudomonadati</taxon>
        <taxon>Pseudomonadota</taxon>
        <taxon>Alphaproteobacteria</taxon>
        <taxon>Caulobacterales</taxon>
        <taxon>Caulobacteraceae</taxon>
        <taxon>Caulobacter</taxon>
    </lineage>
</organism>
<evidence type="ECO:0008006" key="5">
    <source>
        <dbReference type="Google" id="ProtNLM"/>
    </source>
</evidence>
<feature type="compositionally biased region" description="Basic residues" evidence="1">
    <location>
        <begin position="345"/>
        <end position="358"/>
    </location>
</feature>
<name>A0A258D9G3_CAUVI</name>
<keyword evidence="2" id="KW-0732">Signal</keyword>
<protein>
    <recommendedName>
        <fullName evidence="5">Lipoprotein</fullName>
    </recommendedName>
</protein>
<feature type="signal peptide" evidence="2">
    <location>
        <begin position="1"/>
        <end position="19"/>
    </location>
</feature>
<dbReference type="SUPFAM" id="SSF101447">
    <property type="entry name" value="Formin homology 2 domain (FH2 domain)"/>
    <property type="match status" value="1"/>
</dbReference>
<sequence>MRSFSRTRVVLTTTAVALAAMVAACSSPPPPPPPPVVQAPPPPPPITLSASVVERASAFRGYMARASQVSPTFQNGEQIQASLKVGVAYETKSLMNGAVAYAAVLALQDPTFVASVREIAAQPAQRQEMVNNIFSNPSYATVFKGADSAAGLIIDTIGGDGLKLFMAGKAVKQAAYDVQKSNWSKSSVVDRDGRLATAKSLSTSPALAESADVAILQQASTGGQSLGLTPRPAEAPYSPVVIRGLAVAALAALGAAGDENLTSIDALSVDPATNSCLNMAKLNLYQCLAVSKPHYEDIFCLGQHILIDTGACVIKAAGATVPPEPPKVLPVKESIATKGAGSNSRKAKTAAKKPVKKG</sequence>
<evidence type="ECO:0000313" key="4">
    <source>
        <dbReference type="Proteomes" id="UP000215616"/>
    </source>
</evidence>
<comment type="caution">
    <text evidence="3">The sequence shown here is derived from an EMBL/GenBank/DDBJ whole genome shotgun (WGS) entry which is preliminary data.</text>
</comment>
<feature type="region of interest" description="Disordered" evidence="1">
    <location>
        <begin position="335"/>
        <end position="358"/>
    </location>
</feature>
<evidence type="ECO:0000256" key="1">
    <source>
        <dbReference type="SAM" id="MobiDB-lite"/>
    </source>
</evidence>
<dbReference type="Proteomes" id="UP000215616">
    <property type="component" value="Unassembled WGS sequence"/>
</dbReference>
<dbReference type="EMBL" id="NCDQ01000079">
    <property type="protein sequence ID" value="OYX04409.1"/>
    <property type="molecule type" value="Genomic_DNA"/>
</dbReference>
<dbReference type="PROSITE" id="PS51257">
    <property type="entry name" value="PROKAR_LIPOPROTEIN"/>
    <property type="match status" value="1"/>
</dbReference>
<feature type="chain" id="PRO_5013328086" description="Lipoprotein" evidence="2">
    <location>
        <begin position="20"/>
        <end position="358"/>
    </location>
</feature>
<dbReference type="AlphaFoldDB" id="A0A258D9G3"/>
<proteinExistence type="predicted"/>
<evidence type="ECO:0000256" key="2">
    <source>
        <dbReference type="SAM" id="SignalP"/>
    </source>
</evidence>